<accession>A0A7U1G3E7</accession>
<protein>
    <submittedName>
        <fullName evidence="2">Uncharacterized protein</fullName>
    </submittedName>
</protein>
<keyword evidence="2" id="KW-0934">Plastid</keyword>
<keyword evidence="2" id="KW-0150">Chloroplast</keyword>
<dbReference type="AlphaFoldDB" id="A0A7U1G3E7"/>
<evidence type="ECO:0000313" key="2">
    <source>
        <dbReference type="EMBL" id="QQY84800.1"/>
    </source>
</evidence>
<evidence type="ECO:0000256" key="1">
    <source>
        <dbReference type="SAM" id="MobiDB-lite"/>
    </source>
</evidence>
<geneLocation type="chloroplast" evidence="2"/>
<sequence>MDRFQKKTYQDLIPRNKPFQCGPIPNWLQKILRPKLKLFQSVRMFVLDTRINLKDRRFIEVAMNALEQDSFLNTILLYYPDIEGKIDGNLKWLRETLEPVKIEFRAIQPTIYRETDRVFSILVDQARENSEACTQRTAKVSAAVAQNDGGEAIPRETLYLLRLDKRFQRVYVGDAGKHNKFALFYPTINTQTEKVDLVITCCLVGTTAKDFFPKYIVHKNLRSSFLMLQFESILTRLAPSILKKMYLLPLVKSLPGLATAKTVFKANNKDNSIVSSAQSAFRTITNLLKNEENHVVAAQMFTAVALTHYLPLLKNSSNRSLLQLLAARSLSDEKDRMGDTLEDLSEYFAMRQALKETIESSGPELLNKFIEFIEERGKRFGGKEVEVSPSMFGKTLNNLLDILEGLVFMGTIKTTSRTVQSKVYSLDKEELNKVKTIFASIKKQLPALRAHINVVSTPKAGQILGVEARTYLVKNPDGAFTIDLMRSFVELLQDLNNANFFAYLAQGDSNTSQPAKFSSKQTSPKEMSGVNRLNPTLSPDISYFDAYTRDTATSKEPLFSGQFVEDFSADTPPALVDPQNHERLLQLALLRYNNDLDKDLSMSEFEKAYPSSTRTELILMLQQSSKNLESLESVAS</sequence>
<gene>
    <name evidence="2" type="primary">orf636</name>
</gene>
<reference evidence="2" key="1">
    <citation type="submission" date="2020-11" db="EMBL/GenBank/DDBJ databases">
        <title>The Chloroplast Genome of the Green Alga Chaetophora lobata.</title>
        <authorList>
            <person name="Liu B."/>
        </authorList>
    </citation>
    <scope>NUCLEOTIDE SEQUENCE</scope>
</reference>
<feature type="region of interest" description="Disordered" evidence="1">
    <location>
        <begin position="509"/>
        <end position="532"/>
    </location>
</feature>
<proteinExistence type="predicted"/>
<organism evidence="2">
    <name type="scientific">Chaetophora lobata</name>
    <dbReference type="NCBI Taxonomy" id="1249516"/>
    <lineage>
        <taxon>Eukaryota</taxon>
        <taxon>Viridiplantae</taxon>
        <taxon>Chlorophyta</taxon>
        <taxon>core chlorophytes</taxon>
        <taxon>Chlorophyceae</taxon>
        <taxon>OCC clade</taxon>
        <taxon>Chaetophorales</taxon>
        <taxon>Chaetophoraceae</taxon>
        <taxon>Chaetophora</taxon>
    </lineage>
</organism>
<name>A0A7U1G3E7_9CHLO</name>
<dbReference type="EMBL" id="MW315772">
    <property type="protein sequence ID" value="QQY84800.1"/>
    <property type="molecule type" value="Genomic_DNA"/>
</dbReference>